<dbReference type="Proteomes" id="UP000070700">
    <property type="component" value="Unassembled WGS sequence"/>
</dbReference>
<dbReference type="GeneID" id="28830542"/>
<dbReference type="KEGG" id="psco:LY89DRAFT_742372"/>
<keyword evidence="1" id="KW-0812">Transmembrane</keyword>
<gene>
    <name evidence="2" type="ORF">LY89DRAFT_742372</name>
</gene>
<dbReference type="EMBL" id="KQ947437">
    <property type="protein sequence ID" value="KUJ08078.1"/>
    <property type="molecule type" value="Genomic_DNA"/>
</dbReference>
<accession>A0A132B6P2</accession>
<sequence>MALAACEDLSLTADKDQISPAGANLKLKLTQTPSNISSSTSSPFSAASFPRIRARAQGEMALAIIKYTPFPRSRNIGEFTMADDPATWSDRYGEVTYILADIARSPNSASNLLLAILYSSVLWKRDRHFWGVIRHWACGFLFSMVGSPAKYLCWVQGIDRRSAYFKNVELTDGAGFFLINPNEKVEWVPYDQGKAWSSQRLRQKTVSYGFLQSIWGLMLLLVALVMPYHIASVESGMLGSAFCGKALSSLVRPCYPLRFSDHSFGATPEREGVGGA</sequence>
<dbReference type="AlphaFoldDB" id="A0A132B6P2"/>
<organism evidence="2 3">
    <name type="scientific">Mollisia scopiformis</name>
    <name type="common">Conifer needle endophyte fungus</name>
    <name type="synonym">Phialocephala scopiformis</name>
    <dbReference type="NCBI Taxonomy" id="149040"/>
    <lineage>
        <taxon>Eukaryota</taxon>
        <taxon>Fungi</taxon>
        <taxon>Dikarya</taxon>
        <taxon>Ascomycota</taxon>
        <taxon>Pezizomycotina</taxon>
        <taxon>Leotiomycetes</taxon>
        <taxon>Helotiales</taxon>
        <taxon>Mollisiaceae</taxon>
        <taxon>Mollisia</taxon>
    </lineage>
</organism>
<keyword evidence="3" id="KW-1185">Reference proteome</keyword>
<evidence type="ECO:0000313" key="3">
    <source>
        <dbReference type="Proteomes" id="UP000070700"/>
    </source>
</evidence>
<evidence type="ECO:0000256" key="1">
    <source>
        <dbReference type="SAM" id="Phobius"/>
    </source>
</evidence>
<keyword evidence="1" id="KW-0472">Membrane</keyword>
<protein>
    <submittedName>
        <fullName evidence="2">Uncharacterized protein</fullName>
    </submittedName>
</protein>
<proteinExistence type="predicted"/>
<dbReference type="InParanoid" id="A0A132B6P2"/>
<reference evidence="2 3" key="1">
    <citation type="submission" date="2015-10" db="EMBL/GenBank/DDBJ databases">
        <title>Full genome of DAOMC 229536 Phialocephala scopiformis, a fungal endophyte of spruce producing the potent anti-insectan compound rugulosin.</title>
        <authorList>
            <consortium name="DOE Joint Genome Institute"/>
            <person name="Walker A.K."/>
            <person name="Frasz S.L."/>
            <person name="Seifert K.A."/>
            <person name="Miller J.D."/>
            <person name="Mondo S.J."/>
            <person name="Labutti K."/>
            <person name="Lipzen A."/>
            <person name="Dockter R."/>
            <person name="Kennedy M."/>
            <person name="Grigoriev I.V."/>
            <person name="Spatafora J.W."/>
        </authorList>
    </citation>
    <scope>NUCLEOTIDE SEQUENCE [LARGE SCALE GENOMIC DNA]</scope>
    <source>
        <strain evidence="2 3">CBS 120377</strain>
    </source>
</reference>
<name>A0A132B6P2_MOLSC</name>
<feature type="transmembrane region" description="Helical" evidence="1">
    <location>
        <begin position="208"/>
        <end position="230"/>
    </location>
</feature>
<dbReference type="OrthoDB" id="10553074at2759"/>
<dbReference type="RefSeq" id="XP_018062433.1">
    <property type="nucleotide sequence ID" value="XM_018220816.1"/>
</dbReference>
<evidence type="ECO:0000313" key="2">
    <source>
        <dbReference type="EMBL" id="KUJ08078.1"/>
    </source>
</evidence>
<keyword evidence="1" id="KW-1133">Transmembrane helix</keyword>